<name>A0ABN8MEY0_9CNID</name>
<dbReference type="InterPro" id="IPR013806">
    <property type="entry name" value="Kringle-like"/>
</dbReference>
<dbReference type="PROSITE" id="PS51092">
    <property type="entry name" value="FN2_2"/>
    <property type="match status" value="1"/>
</dbReference>
<evidence type="ECO:0000256" key="3">
    <source>
        <dbReference type="ARBA" id="ARBA00022525"/>
    </source>
</evidence>
<evidence type="ECO:0000256" key="4">
    <source>
        <dbReference type="ARBA" id="ARBA00022737"/>
    </source>
</evidence>
<evidence type="ECO:0000256" key="1">
    <source>
        <dbReference type="ARBA" id="ARBA00004613"/>
    </source>
</evidence>
<evidence type="ECO:0000256" key="6">
    <source>
        <dbReference type="PROSITE-ProRule" id="PRU00479"/>
    </source>
</evidence>
<comment type="subcellular location">
    <subcellularLocation>
        <location evidence="1">Secreted</location>
    </subcellularLocation>
</comment>
<gene>
    <name evidence="8" type="ORF">PEVE_00030532</name>
</gene>
<dbReference type="InterPro" id="IPR000562">
    <property type="entry name" value="FN_type2_dom"/>
</dbReference>
<dbReference type="PANTHER" id="PTHR22918">
    <property type="entry name" value="SEMINAL PLASMA PROTEIN"/>
    <property type="match status" value="1"/>
</dbReference>
<dbReference type="EMBL" id="CALNXI010000432">
    <property type="protein sequence ID" value="CAH3027031.1"/>
    <property type="molecule type" value="Genomic_DNA"/>
</dbReference>
<dbReference type="InterPro" id="IPR036943">
    <property type="entry name" value="FN_type2_sf"/>
</dbReference>
<dbReference type="SMART" id="SM00059">
    <property type="entry name" value="FN2"/>
    <property type="match status" value="1"/>
</dbReference>
<sequence length="191" mass="21344">MRVQAQYEALKNSLIFSISVGCVNVAFINKYNKPIRIWKTMSKTRFKGFVVSGKIKKLKTIVANQFKPVVYHAEALNGDKSPQLLLDGQESLSIIPFDCSDKFINITVSPAPGLQQDSGNPRNIISKTEAISSTDHKDCLESQGGNSNGSCCHFPFLYKGVKQSTCINKDRQVLWCATTDNYDMDNMWGYC</sequence>
<dbReference type="PROSITE" id="PS51257">
    <property type="entry name" value="PROKAR_LIPOPROTEIN"/>
    <property type="match status" value="1"/>
</dbReference>
<dbReference type="InterPro" id="IPR051666">
    <property type="entry name" value="SP_Capacitation_Regulator"/>
</dbReference>
<evidence type="ECO:0000313" key="9">
    <source>
        <dbReference type="Proteomes" id="UP001159427"/>
    </source>
</evidence>
<dbReference type="PANTHER" id="PTHR22918:SF1">
    <property type="entry name" value="FIBRONECTIN TYPE-II DOMAIN-CONTAINING PROTEIN"/>
    <property type="match status" value="1"/>
</dbReference>
<feature type="domain" description="Fibronectin type-II" evidence="7">
    <location>
        <begin position="147"/>
        <end position="191"/>
    </location>
</feature>
<dbReference type="PRINTS" id="PR00013">
    <property type="entry name" value="FNTYPEII"/>
</dbReference>
<comment type="similarity">
    <text evidence="2">Belongs to the seminal plasma protein family.</text>
</comment>
<dbReference type="Pfam" id="PF00040">
    <property type="entry name" value="fn2"/>
    <property type="match status" value="1"/>
</dbReference>
<evidence type="ECO:0000259" key="7">
    <source>
        <dbReference type="PROSITE" id="PS51092"/>
    </source>
</evidence>
<comment type="caution">
    <text evidence="6">Lacks conserved residue(s) required for the propagation of feature annotation.</text>
</comment>
<protein>
    <recommendedName>
        <fullName evidence="7">Fibronectin type-II domain-containing protein</fullName>
    </recommendedName>
</protein>
<comment type="caution">
    <text evidence="8">The sequence shown here is derived from an EMBL/GenBank/DDBJ whole genome shotgun (WGS) entry which is preliminary data.</text>
</comment>
<keyword evidence="9" id="KW-1185">Reference proteome</keyword>
<evidence type="ECO:0000313" key="8">
    <source>
        <dbReference type="EMBL" id="CAH3027031.1"/>
    </source>
</evidence>
<reference evidence="8 9" key="1">
    <citation type="submission" date="2022-05" db="EMBL/GenBank/DDBJ databases">
        <authorList>
            <consortium name="Genoscope - CEA"/>
            <person name="William W."/>
        </authorList>
    </citation>
    <scope>NUCLEOTIDE SEQUENCE [LARGE SCALE GENOMIC DNA]</scope>
</reference>
<proteinExistence type="inferred from homology"/>
<dbReference type="Gene3D" id="2.10.10.10">
    <property type="entry name" value="Fibronectin, type II, collagen-binding"/>
    <property type="match status" value="1"/>
</dbReference>
<organism evidence="8 9">
    <name type="scientific">Porites evermanni</name>
    <dbReference type="NCBI Taxonomy" id="104178"/>
    <lineage>
        <taxon>Eukaryota</taxon>
        <taxon>Metazoa</taxon>
        <taxon>Cnidaria</taxon>
        <taxon>Anthozoa</taxon>
        <taxon>Hexacorallia</taxon>
        <taxon>Scleractinia</taxon>
        <taxon>Fungiina</taxon>
        <taxon>Poritidae</taxon>
        <taxon>Porites</taxon>
    </lineage>
</organism>
<dbReference type="SUPFAM" id="SSF57440">
    <property type="entry name" value="Kringle-like"/>
    <property type="match status" value="1"/>
</dbReference>
<evidence type="ECO:0000256" key="5">
    <source>
        <dbReference type="ARBA" id="ARBA00023157"/>
    </source>
</evidence>
<dbReference type="Proteomes" id="UP001159427">
    <property type="component" value="Unassembled WGS sequence"/>
</dbReference>
<accession>A0ABN8MEY0</accession>
<keyword evidence="4" id="KW-0677">Repeat</keyword>
<keyword evidence="3" id="KW-0964">Secreted</keyword>
<dbReference type="CDD" id="cd00062">
    <property type="entry name" value="FN2"/>
    <property type="match status" value="1"/>
</dbReference>
<dbReference type="PROSITE" id="PS00023">
    <property type="entry name" value="FN2_1"/>
    <property type="match status" value="1"/>
</dbReference>
<keyword evidence="5" id="KW-1015">Disulfide bond</keyword>
<evidence type="ECO:0000256" key="2">
    <source>
        <dbReference type="ARBA" id="ARBA00010011"/>
    </source>
</evidence>